<dbReference type="STRING" id="1198114.AciX9_2077"/>
<name>E8X1W1_GRATM</name>
<dbReference type="EC" id="3.2.1.52" evidence="3"/>
<dbReference type="Proteomes" id="UP000000343">
    <property type="component" value="Chromosome"/>
</dbReference>
<evidence type="ECO:0000256" key="6">
    <source>
        <dbReference type="PIRSR" id="PIRSR625705-1"/>
    </source>
</evidence>
<dbReference type="SUPFAM" id="SSF55545">
    <property type="entry name" value="beta-N-acetylhexosaminidase-like domain"/>
    <property type="match status" value="1"/>
</dbReference>
<evidence type="ECO:0000256" key="7">
    <source>
        <dbReference type="SAM" id="SignalP"/>
    </source>
</evidence>
<feature type="signal peptide" evidence="7">
    <location>
        <begin position="1"/>
        <end position="20"/>
    </location>
</feature>
<keyword evidence="11" id="KW-1185">Reference proteome</keyword>
<organism evidence="11">
    <name type="scientific">Granulicella tundricola (strain ATCC BAA-1859 / DSM 23138 / MP5ACTX9)</name>
    <dbReference type="NCBI Taxonomy" id="1198114"/>
    <lineage>
        <taxon>Bacteria</taxon>
        <taxon>Pseudomonadati</taxon>
        <taxon>Acidobacteriota</taxon>
        <taxon>Terriglobia</taxon>
        <taxon>Terriglobales</taxon>
        <taxon>Acidobacteriaceae</taxon>
        <taxon>Granulicella</taxon>
    </lineage>
</organism>
<feature type="chain" id="PRO_5003234088" description="beta-N-acetylhexosaminidase" evidence="7">
    <location>
        <begin position="21"/>
        <end position="732"/>
    </location>
</feature>
<comment type="catalytic activity">
    <reaction evidence="1">
        <text>Hydrolysis of terminal non-reducing N-acetyl-D-hexosamine residues in N-acetyl-beta-D-hexosaminides.</text>
        <dbReference type="EC" id="3.2.1.52"/>
    </reaction>
</comment>
<evidence type="ECO:0000256" key="2">
    <source>
        <dbReference type="ARBA" id="ARBA00006285"/>
    </source>
</evidence>
<dbReference type="GO" id="GO:0030203">
    <property type="term" value="P:glycosaminoglycan metabolic process"/>
    <property type="evidence" value="ECO:0007669"/>
    <property type="project" value="TreeGrafter"/>
</dbReference>
<dbReference type="InterPro" id="IPR017853">
    <property type="entry name" value="GH"/>
</dbReference>
<evidence type="ECO:0000313" key="10">
    <source>
        <dbReference type="EMBL" id="ADW69122.1"/>
    </source>
</evidence>
<dbReference type="GO" id="GO:0005975">
    <property type="term" value="P:carbohydrate metabolic process"/>
    <property type="evidence" value="ECO:0007669"/>
    <property type="project" value="InterPro"/>
</dbReference>
<dbReference type="PRINTS" id="PR00738">
    <property type="entry name" value="GLHYDRLASE20"/>
</dbReference>
<evidence type="ECO:0000313" key="11">
    <source>
        <dbReference type="Proteomes" id="UP000000343"/>
    </source>
</evidence>
<gene>
    <name evidence="10" type="ordered locus">AciX9_2077</name>
</gene>
<evidence type="ECO:0000259" key="8">
    <source>
        <dbReference type="Pfam" id="PF00728"/>
    </source>
</evidence>
<reference evidence="11" key="1">
    <citation type="submission" date="2011-01" db="EMBL/GenBank/DDBJ databases">
        <title>Complete sequence of chromosome of Acidobacterium sp. MP5ACTX9.</title>
        <authorList>
            <consortium name="US DOE Joint Genome Institute"/>
            <person name="Lucas S."/>
            <person name="Copeland A."/>
            <person name="Lapidus A."/>
            <person name="Cheng J.-F."/>
            <person name="Goodwin L."/>
            <person name="Pitluck S."/>
            <person name="Teshima H."/>
            <person name="Detter J.C."/>
            <person name="Han C."/>
            <person name="Tapia R."/>
            <person name="Land M."/>
            <person name="Hauser L."/>
            <person name="Kyrpides N."/>
            <person name="Ivanova N."/>
            <person name="Ovchinnikova G."/>
            <person name="Pagani I."/>
            <person name="Rawat S.R."/>
            <person name="Mannisto M."/>
            <person name="Haggblom M.M."/>
            <person name="Woyke T."/>
        </authorList>
    </citation>
    <scope>NUCLEOTIDE SEQUENCE [LARGE SCALE GENOMIC DNA]</scope>
    <source>
        <strain evidence="11">MP5ACTX9</strain>
    </source>
</reference>
<sequence>MRLSRLATCALFLLPSLAFSQTLHLIPMPREVHASTDVPLAQGIRITTSTQDPEDRFTAEDLTTSLAARAIPTSGPFTINLTRTQSLPEEMKLEGYTITPGQNSITLAAASSAGLFYAAQTLKQLIEHDGSAAVLHLATIKDWPAMRYRGYQDDLSRGPISTLEYEKKMIRTMASYKVNLFSPYFEETQQYASNPTMAIPGASMSAADARELVAYATKFHVMVVPDQEAFGHLHHNLLYEQYQPLAETPHGTALAPGQPGSLALIHQMFGELAALYPSPFLHIGADETVDLGVGQTKSAVDTQGLGPVYLNFLQKIVTDLQPLNRRILFWGDIAQTIVQGKTAYGSVGAPGNDHPDPDLIKNLPASFKKGTIAVAWWYNPNPRGGFSKFLTPFTDAGIETWVATGVNSWSRIFPNNNDALANIQQFTLEGQRQHSTGQLNTIWYDDGEALANGNWYGLLFGAEAAWHQGEASIPAFEQSYAQVFHGDATGKLNEAQLELMECHRILRDQAHVGDGSTGIFWSDPWSKDGQPNAAKIRPYVHDLRMHAEHALTLIAQARAAAPPLTVGAPRLASETWDHAAYDPLNAYPSNPTALRNTDAIDALELGARRFDFIGLKFQLSDEIIQGYNRALIARASSDPKLHATTGREIGDIASGVNGRIRDLRDNFSLIRDLYEQTWLRSNRPYSLRPVLEKYDASIQLWIARGEKFRSAQRQYGESKTLPTAFDLGLPPQ</sequence>
<keyword evidence="4 10" id="KW-0378">Hydrolase</keyword>
<feature type="domain" description="Glycoside hydrolase family 20 catalytic" evidence="8">
    <location>
        <begin position="147"/>
        <end position="338"/>
    </location>
</feature>
<keyword evidence="7" id="KW-0732">Signal</keyword>
<dbReference type="InterPro" id="IPR015883">
    <property type="entry name" value="Glyco_hydro_20_cat"/>
</dbReference>
<feature type="domain" description="Beta-hexosaminidase bacterial type N-terminal" evidence="9">
    <location>
        <begin position="24"/>
        <end position="143"/>
    </location>
</feature>
<protein>
    <recommendedName>
        <fullName evidence="3">beta-N-acetylhexosaminidase</fullName>
        <ecNumber evidence="3">3.2.1.52</ecNumber>
    </recommendedName>
</protein>
<dbReference type="OrthoDB" id="9763537at2"/>
<dbReference type="Pfam" id="PF00728">
    <property type="entry name" value="Glyco_hydro_20"/>
    <property type="match status" value="1"/>
</dbReference>
<dbReference type="KEGG" id="acm:AciX9_2077"/>
<dbReference type="AlphaFoldDB" id="E8X1W1"/>
<evidence type="ECO:0000256" key="5">
    <source>
        <dbReference type="ARBA" id="ARBA00023295"/>
    </source>
</evidence>
<dbReference type="InterPro" id="IPR029018">
    <property type="entry name" value="Hex-like_dom2"/>
</dbReference>
<evidence type="ECO:0000259" key="9">
    <source>
        <dbReference type="Pfam" id="PF02838"/>
    </source>
</evidence>
<dbReference type="eggNOG" id="COG3525">
    <property type="taxonomic scope" value="Bacteria"/>
</dbReference>
<evidence type="ECO:0000256" key="4">
    <source>
        <dbReference type="ARBA" id="ARBA00022801"/>
    </source>
</evidence>
<dbReference type="Pfam" id="PF02838">
    <property type="entry name" value="Glyco_hydro_20b"/>
    <property type="match status" value="1"/>
</dbReference>
<dbReference type="GO" id="GO:0016020">
    <property type="term" value="C:membrane"/>
    <property type="evidence" value="ECO:0007669"/>
    <property type="project" value="TreeGrafter"/>
</dbReference>
<dbReference type="InterPro" id="IPR015882">
    <property type="entry name" value="HEX_bac_N"/>
</dbReference>
<proteinExistence type="inferred from homology"/>
<dbReference type="EMBL" id="CP002480">
    <property type="protein sequence ID" value="ADW69122.1"/>
    <property type="molecule type" value="Genomic_DNA"/>
</dbReference>
<dbReference type="PANTHER" id="PTHR22600:SF57">
    <property type="entry name" value="BETA-N-ACETYLHEXOSAMINIDASE"/>
    <property type="match status" value="1"/>
</dbReference>
<accession>E8X1W1</accession>
<dbReference type="InterPro" id="IPR025705">
    <property type="entry name" value="Beta_hexosaminidase_sua/sub"/>
</dbReference>
<dbReference type="PANTHER" id="PTHR22600">
    <property type="entry name" value="BETA-HEXOSAMINIDASE"/>
    <property type="match status" value="1"/>
</dbReference>
<dbReference type="Gene3D" id="3.30.379.10">
    <property type="entry name" value="Chitobiase/beta-hexosaminidase domain 2-like"/>
    <property type="match status" value="1"/>
</dbReference>
<comment type="similarity">
    <text evidence="2">Belongs to the glycosyl hydrolase 20 family.</text>
</comment>
<dbReference type="Gene3D" id="3.20.20.80">
    <property type="entry name" value="Glycosidases"/>
    <property type="match status" value="1"/>
</dbReference>
<dbReference type="HOGENOM" id="CLU_393765_0_0_0"/>
<evidence type="ECO:0000256" key="3">
    <source>
        <dbReference type="ARBA" id="ARBA00012663"/>
    </source>
</evidence>
<feature type="active site" description="Proton donor" evidence="6">
    <location>
        <position position="287"/>
    </location>
</feature>
<dbReference type="RefSeq" id="WP_013580439.1">
    <property type="nucleotide sequence ID" value="NC_015064.1"/>
</dbReference>
<keyword evidence="5" id="KW-0326">Glycosidase</keyword>
<evidence type="ECO:0000256" key="1">
    <source>
        <dbReference type="ARBA" id="ARBA00001231"/>
    </source>
</evidence>
<dbReference type="SUPFAM" id="SSF51445">
    <property type="entry name" value="(Trans)glycosidases"/>
    <property type="match status" value="1"/>
</dbReference>
<dbReference type="PaxDb" id="1198114-AciX9_2077"/>
<dbReference type="GO" id="GO:0004563">
    <property type="term" value="F:beta-N-acetylhexosaminidase activity"/>
    <property type="evidence" value="ECO:0007669"/>
    <property type="project" value="UniProtKB-EC"/>
</dbReference>